<feature type="region of interest" description="Disordered" evidence="1">
    <location>
        <begin position="1"/>
        <end position="32"/>
    </location>
</feature>
<evidence type="ECO:0000313" key="2">
    <source>
        <dbReference type="EMBL" id="CAB0010758.1"/>
    </source>
</evidence>
<accession>A0A6H5H130</accession>
<keyword evidence="3" id="KW-1185">Reference proteome</keyword>
<feature type="compositionally biased region" description="Basic residues" evidence="1">
    <location>
        <begin position="21"/>
        <end position="32"/>
    </location>
</feature>
<reference evidence="2 3" key="1">
    <citation type="submission" date="2020-02" db="EMBL/GenBank/DDBJ databases">
        <authorList>
            <person name="Ferguson B K."/>
        </authorList>
    </citation>
    <scope>NUCLEOTIDE SEQUENCE [LARGE SCALE GENOMIC DNA]</scope>
</reference>
<feature type="compositionally biased region" description="Basic and acidic residues" evidence="1">
    <location>
        <begin position="159"/>
        <end position="171"/>
    </location>
</feature>
<proteinExistence type="predicted"/>
<feature type="region of interest" description="Disordered" evidence="1">
    <location>
        <begin position="151"/>
        <end position="171"/>
    </location>
</feature>
<dbReference type="Proteomes" id="UP000479000">
    <property type="component" value="Unassembled WGS sequence"/>
</dbReference>
<protein>
    <submittedName>
        <fullName evidence="2">Uncharacterized protein</fullName>
    </submittedName>
</protein>
<gene>
    <name evidence="2" type="ORF">NTEN_LOCUS15764</name>
</gene>
<sequence length="171" mass="19574">MARVHWSQARGRPPPPAAGFRKSRRRRKQVQHRKFTIVRSPPSFQCVQVLEQCKSGFRRLHLHRAQRYPNSLEIVLESTKFNAWKPIFETQSWVPMGRRGSGRRIGLGLAKNSLSEHNRSEPANHVRFHKLSCGISNTGGGTTDVVRTAELQPNGDEGSEGRWHDGSQRWF</sequence>
<dbReference type="AlphaFoldDB" id="A0A6H5H130"/>
<organism evidence="2 3">
    <name type="scientific">Nesidiocoris tenuis</name>
    <dbReference type="NCBI Taxonomy" id="355587"/>
    <lineage>
        <taxon>Eukaryota</taxon>
        <taxon>Metazoa</taxon>
        <taxon>Ecdysozoa</taxon>
        <taxon>Arthropoda</taxon>
        <taxon>Hexapoda</taxon>
        <taxon>Insecta</taxon>
        <taxon>Pterygota</taxon>
        <taxon>Neoptera</taxon>
        <taxon>Paraneoptera</taxon>
        <taxon>Hemiptera</taxon>
        <taxon>Heteroptera</taxon>
        <taxon>Panheteroptera</taxon>
        <taxon>Cimicomorpha</taxon>
        <taxon>Miridae</taxon>
        <taxon>Dicyphina</taxon>
        <taxon>Nesidiocoris</taxon>
    </lineage>
</organism>
<dbReference type="EMBL" id="CADCXU010023213">
    <property type="protein sequence ID" value="CAB0010758.1"/>
    <property type="molecule type" value="Genomic_DNA"/>
</dbReference>
<name>A0A6H5H130_9HEMI</name>
<evidence type="ECO:0000313" key="3">
    <source>
        <dbReference type="Proteomes" id="UP000479000"/>
    </source>
</evidence>
<evidence type="ECO:0000256" key="1">
    <source>
        <dbReference type="SAM" id="MobiDB-lite"/>
    </source>
</evidence>